<feature type="domain" description="Histidine kinase" evidence="8">
    <location>
        <begin position="308"/>
        <end position="511"/>
    </location>
</feature>
<reference evidence="11 12" key="1">
    <citation type="submission" date="2015-11" db="EMBL/GenBank/DDBJ databases">
        <authorList>
            <person name="Lin W."/>
        </authorList>
    </citation>
    <scope>NUCLEOTIDE SEQUENCE [LARGE SCALE GENOMIC DNA]</scope>
    <source>
        <strain evidence="11 12">HCH-1</strain>
    </source>
</reference>
<feature type="domain" description="HPt" evidence="10">
    <location>
        <begin position="1"/>
        <end position="106"/>
    </location>
</feature>
<dbReference type="InterPro" id="IPR005467">
    <property type="entry name" value="His_kinase_dom"/>
</dbReference>
<dbReference type="Pfam" id="PF02518">
    <property type="entry name" value="HATPase_c"/>
    <property type="match status" value="1"/>
</dbReference>
<keyword evidence="5" id="KW-0418">Kinase</keyword>
<dbReference type="InterPro" id="IPR003594">
    <property type="entry name" value="HATPase_dom"/>
</dbReference>
<dbReference type="Pfam" id="PF02895">
    <property type="entry name" value="H-kinase_dim"/>
    <property type="match status" value="1"/>
</dbReference>
<dbReference type="Proteomes" id="UP000060487">
    <property type="component" value="Unassembled WGS sequence"/>
</dbReference>
<evidence type="ECO:0000256" key="6">
    <source>
        <dbReference type="PROSITE-ProRule" id="PRU00110"/>
    </source>
</evidence>
<feature type="modified residue" description="Phosphohistidine" evidence="6">
    <location>
        <position position="49"/>
    </location>
</feature>
<evidence type="ECO:0000313" key="12">
    <source>
        <dbReference type="Proteomes" id="UP000060487"/>
    </source>
</evidence>
<comment type="catalytic activity">
    <reaction evidence="1">
        <text>ATP + protein L-histidine = ADP + protein N-phospho-L-histidine.</text>
        <dbReference type="EC" id="2.7.13.3"/>
    </reaction>
</comment>
<dbReference type="PROSITE" id="PS50109">
    <property type="entry name" value="HIS_KIN"/>
    <property type="match status" value="1"/>
</dbReference>
<dbReference type="PROSITE" id="PS50110">
    <property type="entry name" value="RESPONSE_REGULATORY"/>
    <property type="match status" value="1"/>
</dbReference>
<dbReference type="SMART" id="SM00073">
    <property type="entry name" value="HPT"/>
    <property type="match status" value="1"/>
</dbReference>
<dbReference type="PANTHER" id="PTHR43395">
    <property type="entry name" value="SENSOR HISTIDINE KINASE CHEA"/>
    <property type="match status" value="1"/>
</dbReference>
<accession>A0ABR5SI44</accession>
<dbReference type="SUPFAM" id="SSF55874">
    <property type="entry name" value="ATPase domain of HSP90 chaperone/DNA topoisomerase II/histidine kinase"/>
    <property type="match status" value="1"/>
</dbReference>
<dbReference type="InterPro" id="IPR002545">
    <property type="entry name" value="CheW-lke_dom"/>
</dbReference>
<evidence type="ECO:0000256" key="2">
    <source>
        <dbReference type="ARBA" id="ARBA00012438"/>
    </source>
</evidence>
<dbReference type="Pfam" id="PF00072">
    <property type="entry name" value="Response_reg"/>
    <property type="match status" value="1"/>
</dbReference>
<dbReference type="Gene3D" id="3.30.565.10">
    <property type="entry name" value="Histidine kinase-like ATPase, C-terminal domain"/>
    <property type="match status" value="1"/>
</dbReference>
<evidence type="ECO:0000259" key="9">
    <source>
        <dbReference type="PROSITE" id="PS50110"/>
    </source>
</evidence>
<dbReference type="RefSeq" id="WP_236861556.1">
    <property type="nucleotide sequence ID" value="NZ_LNQR01000036.1"/>
</dbReference>
<proteinExistence type="predicted"/>
<dbReference type="InterPro" id="IPR008207">
    <property type="entry name" value="Sig_transdc_His_kin_Hpt_dom"/>
</dbReference>
<dbReference type="Gene3D" id="3.40.50.2300">
    <property type="match status" value="1"/>
</dbReference>
<dbReference type="CDD" id="cd00088">
    <property type="entry name" value="HPT"/>
    <property type="match status" value="1"/>
</dbReference>
<dbReference type="Pfam" id="PF01627">
    <property type="entry name" value="Hpt"/>
    <property type="match status" value="1"/>
</dbReference>
<dbReference type="InterPro" id="IPR051315">
    <property type="entry name" value="Bact_Chemotaxis_CheA"/>
</dbReference>
<dbReference type="Gene3D" id="2.30.30.40">
    <property type="entry name" value="SH3 Domains"/>
    <property type="match status" value="1"/>
</dbReference>
<dbReference type="SUPFAM" id="SSF50341">
    <property type="entry name" value="CheW-like"/>
    <property type="match status" value="1"/>
</dbReference>
<gene>
    <name evidence="11" type="ORF">ASN18_1176</name>
</gene>
<dbReference type="EC" id="2.7.13.3" evidence="2"/>
<dbReference type="SMART" id="SM01231">
    <property type="entry name" value="H-kinase_dim"/>
    <property type="match status" value="1"/>
</dbReference>
<evidence type="ECO:0000256" key="1">
    <source>
        <dbReference type="ARBA" id="ARBA00000085"/>
    </source>
</evidence>
<dbReference type="InterPro" id="IPR001789">
    <property type="entry name" value="Sig_transdc_resp-reg_receiver"/>
</dbReference>
<keyword evidence="12" id="KW-1185">Reference proteome</keyword>
<evidence type="ECO:0000256" key="7">
    <source>
        <dbReference type="PROSITE-ProRule" id="PRU00169"/>
    </source>
</evidence>
<dbReference type="InterPro" id="IPR036061">
    <property type="entry name" value="CheW-like_dom_sf"/>
</dbReference>
<dbReference type="InterPro" id="IPR004358">
    <property type="entry name" value="Sig_transdc_His_kin-like_C"/>
</dbReference>
<evidence type="ECO:0000259" key="10">
    <source>
        <dbReference type="PROSITE" id="PS50894"/>
    </source>
</evidence>
<dbReference type="PANTHER" id="PTHR43395:SF1">
    <property type="entry name" value="CHEMOTAXIS PROTEIN CHEA"/>
    <property type="match status" value="1"/>
</dbReference>
<dbReference type="InterPro" id="IPR036890">
    <property type="entry name" value="HATPase_C_sf"/>
</dbReference>
<dbReference type="Gene3D" id="1.20.120.160">
    <property type="entry name" value="HPT domain"/>
    <property type="match status" value="1"/>
</dbReference>
<dbReference type="SUPFAM" id="SSF47226">
    <property type="entry name" value="Histidine-containing phosphotransfer domain, HPT domain"/>
    <property type="match status" value="1"/>
</dbReference>
<dbReference type="InterPro" id="IPR011006">
    <property type="entry name" value="CheY-like_superfamily"/>
</dbReference>
<dbReference type="EMBL" id="LNQR01000036">
    <property type="protein sequence ID" value="KWT90169.1"/>
    <property type="molecule type" value="Genomic_DNA"/>
</dbReference>
<dbReference type="PRINTS" id="PR00344">
    <property type="entry name" value="BCTRLSENSOR"/>
</dbReference>
<keyword evidence="3 7" id="KW-0597">Phosphoprotein</keyword>
<dbReference type="SUPFAM" id="SSF52172">
    <property type="entry name" value="CheY-like"/>
    <property type="match status" value="1"/>
</dbReference>
<name>A0ABR5SI44_9BACT</name>
<evidence type="ECO:0000256" key="3">
    <source>
        <dbReference type="ARBA" id="ARBA00022553"/>
    </source>
</evidence>
<dbReference type="GO" id="GO:0004673">
    <property type="term" value="F:protein histidine kinase activity"/>
    <property type="evidence" value="ECO:0007669"/>
    <property type="project" value="UniProtKB-EC"/>
</dbReference>
<dbReference type="InterPro" id="IPR036641">
    <property type="entry name" value="HPT_dom_sf"/>
</dbReference>
<evidence type="ECO:0000313" key="11">
    <source>
        <dbReference type="EMBL" id="KWT90169.1"/>
    </source>
</evidence>
<protein>
    <recommendedName>
        <fullName evidence="2">histidine kinase</fullName>
        <ecNumber evidence="2">2.7.13.3</ecNumber>
    </recommendedName>
</protein>
<dbReference type="Pfam" id="PF01584">
    <property type="entry name" value="CheW"/>
    <property type="match status" value="1"/>
</dbReference>
<dbReference type="InterPro" id="IPR036097">
    <property type="entry name" value="HisK_dim/P_sf"/>
</dbReference>
<dbReference type="PROSITE" id="PS50894">
    <property type="entry name" value="HPT"/>
    <property type="match status" value="1"/>
</dbReference>
<feature type="modified residue" description="4-aspartylphosphate" evidence="7">
    <location>
        <position position="726"/>
    </location>
</feature>
<dbReference type="InterPro" id="IPR004105">
    <property type="entry name" value="CheA-like_dim"/>
</dbReference>
<evidence type="ECO:0000256" key="5">
    <source>
        <dbReference type="ARBA" id="ARBA00022777"/>
    </source>
</evidence>
<evidence type="ECO:0000256" key="4">
    <source>
        <dbReference type="ARBA" id="ARBA00022679"/>
    </source>
</evidence>
<sequence>MIEDKELREIFNAETQEHIQNIEDGLLQLEKQEPVDKKALMEGLFREAHSLKGSARQLGVNKIELLGHTLEDMLNAAKRGLRELSPDMVNGIYKCLDAIKELLEEAVMGKASSVNVTNIIAELKAAKSAGPPPVAVQISEIAKPAQCQLPPEIPAAPPKEAAAPPVELMPAAQPEVPEIPKIILQVAPADKPHEAEEIDKPQEAADMPVSQEHESPAVMQEGKRFTIDTIRVETYKLDALMLHVGELLVMKNRINQRLTDIEETVHMWNTKVLKELRGNAALNKHKHIEDFSGTLNNLKGSLYEDDARLSFISKEIEERARTLMLLPLSNVFNPFKRMVRDLANQKSKEIDFVVEGGETKAEKRILEEVKDPLMHIIRNSIDHGIETPDERLVRGKSKTGTITVKAYKKASNIIIEVIDDGRGLNVEKIKETAIKNKLASVETLTGMPLAELYNFIFMPGFTTSPIITDISGRGVGMDVVKTALARLKGTVSVDSTPTQGCRMTISLPVTVSTTRVFIVKAAGKTYALPIDFVRTTYMASIADIYNVEGQKTITFDNSPMSVVHAADILELKGDNGGGLKNKNISTSRQGRFPCIVFTLDGENFGVMVDTLVDEQEIVIKSYGGILKSVRNVIGSTILGTGEVCMVLNPADILKTIKTKGFTSVSLQKVEAQERPITVLVAEDSITTRTQLKRILEGAGYEVTVSVDGMDALRKLELANFDAVVSDVEMPNMNGLVLTEAIRKNKKYKELPVILVTTLSSEEDMRKGAEVGANAYITKPAFDRQVFLDTLKRLI</sequence>
<feature type="domain" description="Response regulatory" evidence="9">
    <location>
        <begin position="677"/>
        <end position="793"/>
    </location>
</feature>
<dbReference type="SUPFAM" id="SSF47384">
    <property type="entry name" value="Homodimeric domain of signal transducing histidine kinase"/>
    <property type="match status" value="1"/>
</dbReference>
<dbReference type="SMART" id="SM00448">
    <property type="entry name" value="REC"/>
    <property type="match status" value="1"/>
</dbReference>
<comment type="caution">
    <text evidence="11">The sequence shown here is derived from an EMBL/GenBank/DDBJ whole genome shotgun (WGS) entry which is preliminary data.</text>
</comment>
<keyword evidence="4 11" id="KW-0808">Transferase</keyword>
<organism evidence="11 12">
    <name type="scientific">Candidatus Magnetominusculus xianensis</name>
    <dbReference type="NCBI Taxonomy" id="1748249"/>
    <lineage>
        <taxon>Bacteria</taxon>
        <taxon>Pseudomonadati</taxon>
        <taxon>Nitrospirota</taxon>
        <taxon>Nitrospiria</taxon>
        <taxon>Nitrospirales</taxon>
        <taxon>Nitrospiraceae</taxon>
        <taxon>Candidatus Magnetominusculus</taxon>
    </lineage>
</organism>
<dbReference type="SMART" id="SM00260">
    <property type="entry name" value="CheW"/>
    <property type="match status" value="1"/>
</dbReference>
<dbReference type="SMART" id="SM00387">
    <property type="entry name" value="HATPase_c"/>
    <property type="match status" value="1"/>
</dbReference>
<evidence type="ECO:0000259" key="8">
    <source>
        <dbReference type="PROSITE" id="PS50109"/>
    </source>
</evidence>